<dbReference type="EMBL" id="CP036290">
    <property type="protein sequence ID" value="QDU86560.1"/>
    <property type="molecule type" value="Genomic_DNA"/>
</dbReference>
<dbReference type="AlphaFoldDB" id="A0A518D509"/>
<reference evidence="2 3" key="1">
    <citation type="submission" date="2019-02" db="EMBL/GenBank/DDBJ databases">
        <title>Deep-cultivation of Planctomycetes and their phenomic and genomic characterization uncovers novel biology.</title>
        <authorList>
            <person name="Wiegand S."/>
            <person name="Jogler M."/>
            <person name="Boedeker C."/>
            <person name="Pinto D."/>
            <person name="Vollmers J."/>
            <person name="Rivas-Marin E."/>
            <person name="Kohn T."/>
            <person name="Peeters S.H."/>
            <person name="Heuer A."/>
            <person name="Rast P."/>
            <person name="Oberbeckmann S."/>
            <person name="Bunk B."/>
            <person name="Jeske O."/>
            <person name="Meyerdierks A."/>
            <person name="Storesund J.E."/>
            <person name="Kallscheuer N."/>
            <person name="Luecker S."/>
            <person name="Lage O.M."/>
            <person name="Pohl T."/>
            <person name="Merkel B.J."/>
            <person name="Hornburger P."/>
            <person name="Mueller R.-W."/>
            <person name="Bruemmer F."/>
            <person name="Labrenz M."/>
            <person name="Spormann A.M."/>
            <person name="Op den Camp H."/>
            <person name="Overmann J."/>
            <person name="Amann R."/>
            <person name="Jetten M.S.M."/>
            <person name="Mascher T."/>
            <person name="Medema M.H."/>
            <person name="Devos D.P."/>
            <person name="Kaster A.-K."/>
            <person name="Ovreas L."/>
            <person name="Rohde M."/>
            <person name="Galperin M.Y."/>
            <person name="Jogler C."/>
        </authorList>
    </citation>
    <scope>NUCLEOTIDE SEQUENCE [LARGE SCALE GENOMIC DNA]</scope>
    <source>
        <strain evidence="2 3">Pla163</strain>
    </source>
</reference>
<protein>
    <submittedName>
        <fullName evidence="2">Uncharacterized protein</fullName>
    </submittedName>
</protein>
<name>A0A518D509_9BACT</name>
<organism evidence="2 3">
    <name type="scientific">Rohdeia mirabilis</name>
    <dbReference type="NCBI Taxonomy" id="2528008"/>
    <lineage>
        <taxon>Bacteria</taxon>
        <taxon>Pseudomonadati</taxon>
        <taxon>Planctomycetota</taxon>
        <taxon>Planctomycetia</taxon>
        <taxon>Planctomycetia incertae sedis</taxon>
        <taxon>Rohdeia</taxon>
    </lineage>
</organism>
<dbReference type="Proteomes" id="UP000319342">
    <property type="component" value="Chromosome"/>
</dbReference>
<evidence type="ECO:0000256" key="1">
    <source>
        <dbReference type="SAM" id="MobiDB-lite"/>
    </source>
</evidence>
<evidence type="ECO:0000313" key="3">
    <source>
        <dbReference type="Proteomes" id="UP000319342"/>
    </source>
</evidence>
<accession>A0A518D509</accession>
<feature type="compositionally biased region" description="Basic and acidic residues" evidence="1">
    <location>
        <begin position="40"/>
        <end position="54"/>
    </location>
</feature>
<evidence type="ECO:0000313" key="2">
    <source>
        <dbReference type="EMBL" id="QDU86560.1"/>
    </source>
</evidence>
<feature type="region of interest" description="Disordered" evidence="1">
    <location>
        <begin position="22"/>
        <end position="64"/>
    </location>
</feature>
<sequence>MGGPVVAAVELGGIDRARSARLAGADDAREQPFGALDPVDGAKETAKDYPESGHRGVTTRLPQS</sequence>
<gene>
    <name evidence="2" type="ORF">Pla163_37110</name>
</gene>
<proteinExistence type="predicted"/>
<keyword evidence="3" id="KW-1185">Reference proteome</keyword>